<dbReference type="Pfam" id="PF05423">
    <property type="entry name" value="Mycobact_memb"/>
    <property type="match status" value="1"/>
</dbReference>
<evidence type="ECO:0000313" key="9">
    <source>
        <dbReference type="Proteomes" id="UP001300763"/>
    </source>
</evidence>
<feature type="signal peptide" evidence="7">
    <location>
        <begin position="1"/>
        <end position="21"/>
    </location>
</feature>
<reference evidence="8 9" key="1">
    <citation type="submission" date="2023-02" db="EMBL/GenBank/DDBJ databases">
        <title>Genome sequencing required for Actinomycetospora new species description.</title>
        <authorList>
            <person name="Saimee Y."/>
            <person name="Duangmal K."/>
        </authorList>
    </citation>
    <scope>NUCLEOTIDE SEQUENCE [LARGE SCALE GENOMIC DNA]</scope>
    <source>
        <strain evidence="8 9">DW7H6</strain>
    </source>
</reference>
<keyword evidence="7" id="KW-0732">Signal</keyword>
<gene>
    <name evidence="8" type="ORF">PGB27_00845</name>
</gene>
<evidence type="ECO:0000256" key="2">
    <source>
        <dbReference type="ARBA" id="ARBA00007531"/>
    </source>
</evidence>
<dbReference type="Proteomes" id="UP001300763">
    <property type="component" value="Unassembled WGS sequence"/>
</dbReference>
<comment type="similarity">
    <text evidence="2">Belongs to the MmpS family.</text>
</comment>
<protein>
    <submittedName>
        <fullName evidence="8">MmpS family transport accessory protein</fullName>
    </submittedName>
</protein>
<evidence type="ECO:0000256" key="7">
    <source>
        <dbReference type="SAM" id="SignalP"/>
    </source>
</evidence>
<sequence length="135" mass="13557">MVLAVAIGAVLVIALLAAVRAAVPTPSGRTAPPLSTGSGVVYEATGDAVRALVTYGRNGAASRENGVGLPWSTRSTSGDGHDTYTLTVQSSTAVAGLITCRIRVDGEVIAAQTSSARYSAVSCVGSPDQRPATGR</sequence>
<comment type="caution">
    <text evidence="8">The sequence shown here is derived from an EMBL/GenBank/DDBJ whole genome shotgun (WGS) entry which is preliminary data.</text>
</comment>
<evidence type="ECO:0000256" key="5">
    <source>
        <dbReference type="ARBA" id="ARBA00022989"/>
    </source>
</evidence>
<organism evidence="8 9">
    <name type="scientific">Actinomycetospora lemnae</name>
    <dbReference type="NCBI Taxonomy" id="3019891"/>
    <lineage>
        <taxon>Bacteria</taxon>
        <taxon>Bacillati</taxon>
        <taxon>Actinomycetota</taxon>
        <taxon>Actinomycetes</taxon>
        <taxon>Pseudonocardiales</taxon>
        <taxon>Pseudonocardiaceae</taxon>
        <taxon>Actinomycetospora</taxon>
    </lineage>
</organism>
<evidence type="ECO:0000313" key="8">
    <source>
        <dbReference type="EMBL" id="MDD7963880.1"/>
    </source>
</evidence>
<keyword evidence="5" id="KW-1133">Transmembrane helix</keyword>
<evidence type="ECO:0000256" key="4">
    <source>
        <dbReference type="ARBA" id="ARBA00022692"/>
    </source>
</evidence>
<name>A0ABT5SM25_9PSEU</name>
<comment type="subcellular location">
    <subcellularLocation>
        <location evidence="1">Cell membrane</location>
    </subcellularLocation>
</comment>
<keyword evidence="6" id="KW-0472">Membrane</keyword>
<dbReference type="RefSeq" id="WP_274198433.1">
    <property type="nucleotide sequence ID" value="NZ_JAQZAO010000001.1"/>
</dbReference>
<dbReference type="EMBL" id="JAQZAO010000001">
    <property type="protein sequence ID" value="MDD7963880.1"/>
    <property type="molecule type" value="Genomic_DNA"/>
</dbReference>
<evidence type="ECO:0000256" key="6">
    <source>
        <dbReference type="ARBA" id="ARBA00023136"/>
    </source>
</evidence>
<proteinExistence type="inferred from homology"/>
<feature type="chain" id="PRO_5045682792" evidence="7">
    <location>
        <begin position="22"/>
        <end position="135"/>
    </location>
</feature>
<keyword evidence="9" id="KW-1185">Reference proteome</keyword>
<evidence type="ECO:0000256" key="3">
    <source>
        <dbReference type="ARBA" id="ARBA00022475"/>
    </source>
</evidence>
<accession>A0ABT5SM25</accession>
<dbReference type="InterPro" id="IPR008693">
    <property type="entry name" value="MmpS"/>
</dbReference>
<keyword evidence="3" id="KW-1003">Cell membrane</keyword>
<dbReference type="Gene3D" id="2.60.40.2880">
    <property type="entry name" value="MmpS1-5, C-terminal soluble domain"/>
    <property type="match status" value="1"/>
</dbReference>
<evidence type="ECO:0000256" key="1">
    <source>
        <dbReference type="ARBA" id="ARBA00004236"/>
    </source>
</evidence>
<dbReference type="InterPro" id="IPR038468">
    <property type="entry name" value="MmpS_C"/>
</dbReference>
<keyword evidence="4" id="KW-0812">Transmembrane</keyword>